<dbReference type="PROSITE" id="PS51406">
    <property type="entry name" value="FIBRINOGEN_C_2"/>
    <property type="match status" value="1"/>
</dbReference>
<organism evidence="1 2">
    <name type="scientific">Aedes aegypti</name>
    <name type="common">Yellowfever mosquito</name>
    <name type="synonym">Culex aegypti</name>
    <dbReference type="NCBI Taxonomy" id="7159"/>
    <lineage>
        <taxon>Eukaryota</taxon>
        <taxon>Metazoa</taxon>
        <taxon>Ecdysozoa</taxon>
        <taxon>Arthropoda</taxon>
        <taxon>Hexapoda</taxon>
        <taxon>Insecta</taxon>
        <taxon>Pterygota</taxon>
        <taxon>Neoptera</taxon>
        <taxon>Endopterygota</taxon>
        <taxon>Diptera</taxon>
        <taxon>Nematocera</taxon>
        <taxon>Culicoidea</taxon>
        <taxon>Culicidae</taxon>
        <taxon>Culicinae</taxon>
        <taxon>Aedini</taxon>
        <taxon>Aedes</taxon>
        <taxon>Stegomyia</taxon>
    </lineage>
</organism>
<dbReference type="InterPro" id="IPR036056">
    <property type="entry name" value="Fibrinogen-like_C"/>
</dbReference>
<reference evidence="1" key="2">
    <citation type="submission" date="2020-05" db="UniProtKB">
        <authorList>
            <consortium name="EnsemblMetazoa"/>
        </authorList>
    </citation>
    <scope>IDENTIFICATION</scope>
    <source>
        <strain evidence="1">LVP_AGWG</strain>
    </source>
</reference>
<dbReference type="PANTHER" id="PTHR19143">
    <property type="entry name" value="FIBRINOGEN/TENASCIN/ANGIOPOEITIN"/>
    <property type="match status" value="1"/>
</dbReference>
<dbReference type="SMART" id="SM00186">
    <property type="entry name" value="FBG"/>
    <property type="match status" value="1"/>
</dbReference>
<dbReference type="VEuPathDB" id="VectorBase:AAEL006699"/>
<dbReference type="Pfam" id="PF00147">
    <property type="entry name" value="Fibrinogen_C"/>
    <property type="match status" value="1"/>
</dbReference>
<accession>A0A1S4FED7</accession>
<dbReference type="CDD" id="cd00087">
    <property type="entry name" value="FReD"/>
    <property type="match status" value="1"/>
</dbReference>
<dbReference type="EnsemblMetazoa" id="AAEL006699-RA">
    <property type="protein sequence ID" value="AAEL006699-PA"/>
    <property type="gene ID" value="AAEL006699"/>
</dbReference>
<gene>
    <name evidence="1" type="primary">5568253</name>
</gene>
<proteinExistence type="predicted"/>
<evidence type="ECO:0000313" key="2">
    <source>
        <dbReference type="Proteomes" id="UP000008820"/>
    </source>
</evidence>
<name>A0A1S4FED7_AEDAE</name>
<sequence length="239" mass="27280">MRHLIITVAFVLISDLLISAIRVTYRSCTDAPAQSGIYWISIANNAAPFQVYCEQEKFAGNWLVVQSRNDASTNFNRSWNEYKFGFGNLRNNFWLGLEKLHQLTSSSSYDLMVVMENYLDFMAFQRYENFAVNDESEGYSLSLSDRNTGTAGDSLLIYNGEKFSTYDRVNNKGTANCAAEMGGGYWHYDCRKILSTRSNLNGLYDVDHIMRNGSGMRWGMFGGTGKPLKRTRMMIKLRE</sequence>
<evidence type="ECO:0000313" key="1">
    <source>
        <dbReference type="EnsemblMetazoa" id="AAEL006699-PA"/>
    </source>
</evidence>
<dbReference type="PANTHER" id="PTHR19143:SF327">
    <property type="entry name" value="FI21813P1-RELATED"/>
    <property type="match status" value="1"/>
</dbReference>
<dbReference type="InterPro" id="IPR002181">
    <property type="entry name" value="Fibrinogen_a/b/g_C_dom"/>
</dbReference>
<dbReference type="InterPro" id="IPR050373">
    <property type="entry name" value="Fibrinogen_C-term_domain"/>
</dbReference>
<reference evidence="1 2" key="1">
    <citation type="submission" date="2017-06" db="EMBL/GenBank/DDBJ databases">
        <title>Aedes aegypti genome working group (AGWG) sequencing and assembly.</title>
        <authorList>
            <consortium name="Aedes aegypti Genome Working Group (AGWG)"/>
            <person name="Matthews B.J."/>
        </authorList>
    </citation>
    <scope>NUCLEOTIDE SEQUENCE [LARGE SCALE GENOMIC DNA]</scope>
    <source>
        <strain evidence="1 2">LVP_AGWG</strain>
    </source>
</reference>
<dbReference type="InterPro" id="IPR014716">
    <property type="entry name" value="Fibrinogen_a/b/g_C_1"/>
</dbReference>
<dbReference type="GO" id="GO:0005615">
    <property type="term" value="C:extracellular space"/>
    <property type="evidence" value="ECO:0007669"/>
    <property type="project" value="TreeGrafter"/>
</dbReference>
<keyword evidence="2" id="KW-1185">Reference proteome</keyword>
<protein>
    <submittedName>
        <fullName evidence="1">Uncharacterized protein</fullName>
    </submittedName>
</protein>
<dbReference type="OrthoDB" id="6145874at2759"/>
<dbReference type="Gene3D" id="3.90.215.10">
    <property type="entry name" value="Gamma Fibrinogen, chain A, domain 1"/>
    <property type="match status" value="1"/>
</dbReference>
<dbReference type="InParanoid" id="A0A1S4FED7"/>
<dbReference type="AlphaFoldDB" id="A0A1S4FED7"/>
<dbReference type="SUPFAM" id="SSF56496">
    <property type="entry name" value="Fibrinogen C-terminal domain-like"/>
    <property type="match status" value="1"/>
</dbReference>
<dbReference type="Proteomes" id="UP000008820">
    <property type="component" value="Chromosome 3"/>
</dbReference>